<feature type="domain" description="RNase NYN" evidence="1">
    <location>
        <begin position="56"/>
        <end position="169"/>
    </location>
</feature>
<comment type="caution">
    <text evidence="2">The sequence shown here is derived from an EMBL/GenBank/DDBJ whole genome shotgun (WGS) entry which is preliminary data.</text>
</comment>
<dbReference type="Pfam" id="PF11977">
    <property type="entry name" value="RNase_Zc3h12a"/>
    <property type="match status" value="1"/>
</dbReference>
<proteinExistence type="predicted"/>
<protein>
    <submittedName>
        <fullName evidence="2">Zc3h12a-like Ribonuclease NYN domain protein</fullName>
    </submittedName>
</protein>
<organism evidence="2 3">
    <name type="scientific">Congregibacter litoralis KT71</name>
    <dbReference type="NCBI Taxonomy" id="314285"/>
    <lineage>
        <taxon>Bacteria</taxon>
        <taxon>Pseudomonadati</taxon>
        <taxon>Pseudomonadota</taxon>
        <taxon>Gammaproteobacteria</taxon>
        <taxon>Cellvibrionales</taxon>
        <taxon>Halieaceae</taxon>
        <taxon>Congregibacter</taxon>
    </lineage>
</organism>
<dbReference type="AlphaFoldDB" id="A4A7V1"/>
<evidence type="ECO:0000313" key="3">
    <source>
        <dbReference type="Proteomes" id="UP000019205"/>
    </source>
</evidence>
<dbReference type="HOGENOM" id="CLU_1400721_0_0_6"/>
<dbReference type="Gene3D" id="3.40.50.11980">
    <property type="match status" value="1"/>
</dbReference>
<evidence type="ECO:0000313" key="2">
    <source>
        <dbReference type="EMBL" id="EAQ97746.2"/>
    </source>
</evidence>
<accession>A4A7V1</accession>
<reference evidence="2 3" key="2">
    <citation type="journal article" date="2009" name="PLoS ONE">
        <title>The photosynthetic apparatus and its regulation in the aerobic gammaproteobacterium Congregibacter litoralis gen. nov., sp. nov.</title>
        <authorList>
            <person name="Spring S."/>
            <person name="Lunsdorf H."/>
            <person name="Fuchs B.M."/>
            <person name="Tindall B.J."/>
        </authorList>
    </citation>
    <scope>NUCLEOTIDE SEQUENCE [LARGE SCALE GENOMIC DNA]</scope>
    <source>
        <strain evidence="2">KT71</strain>
    </source>
</reference>
<sequence length="206" mass="23558">MPAKPCGYESTTERQREMSLWRWISTVLLRSSGIENPKAEIKPEGTTAEKGCFHGRSFVLDGTNIALLHGPKYPELRYVLAIAVHLRENGAALSCFFDANTLYLFRDHRREQEACFERLISEQPWAACFRVVPGGTQADPWILEQAKKDGADVISNDRFKDRAKAHRWIWKRRHGLEVDRGALQIPSLHLSLEPLARPEDYLRAGF</sequence>
<dbReference type="STRING" id="314285.KT71_14289"/>
<dbReference type="InterPro" id="IPR021869">
    <property type="entry name" value="RNase_Zc3h12_NYN"/>
</dbReference>
<dbReference type="EMBL" id="AAOA02000001">
    <property type="protein sequence ID" value="EAQ97746.2"/>
    <property type="molecule type" value="Genomic_DNA"/>
</dbReference>
<keyword evidence="3" id="KW-1185">Reference proteome</keyword>
<gene>
    <name evidence="2" type="ORF">KT71_14289</name>
</gene>
<reference evidence="2 3" key="1">
    <citation type="journal article" date="2007" name="Proc. Natl. Acad. Sci. U.S.A.">
        <title>Characterization of a marine gammaproteobacterium capable of aerobic anoxygenic photosynthesis.</title>
        <authorList>
            <person name="Fuchs B.M."/>
            <person name="Spring S."/>
            <person name="Teeling H."/>
            <person name="Quast C."/>
            <person name="Wulf J."/>
            <person name="Schattenhofer M."/>
            <person name="Yan S."/>
            <person name="Ferriera S."/>
            <person name="Johnson J."/>
            <person name="Glockner F.O."/>
            <person name="Amann R."/>
        </authorList>
    </citation>
    <scope>NUCLEOTIDE SEQUENCE [LARGE SCALE GENOMIC DNA]</scope>
    <source>
        <strain evidence="2">KT71</strain>
    </source>
</reference>
<evidence type="ECO:0000259" key="1">
    <source>
        <dbReference type="Pfam" id="PF11977"/>
    </source>
</evidence>
<dbReference type="eggNOG" id="ENOG5031TVF">
    <property type="taxonomic scope" value="Bacteria"/>
</dbReference>
<dbReference type="Proteomes" id="UP000019205">
    <property type="component" value="Chromosome"/>
</dbReference>
<name>A4A7V1_9GAMM</name>